<accession>A0A0D2GB26</accession>
<dbReference type="InterPro" id="IPR004398">
    <property type="entry name" value="RNA_MeTrfase_RsmD"/>
</dbReference>
<dbReference type="GO" id="GO:0031167">
    <property type="term" value="P:rRNA methylation"/>
    <property type="evidence" value="ECO:0007669"/>
    <property type="project" value="InterPro"/>
</dbReference>
<evidence type="ECO:0000313" key="4">
    <source>
        <dbReference type="EMBL" id="KIX12037.1"/>
    </source>
</evidence>
<dbReference type="SUPFAM" id="SSF53335">
    <property type="entry name" value="S-adenosyl-L-methionine-dependent methyltransferases"/>
    <property type="match status" value="1"/>
</dbReference>
<keyword evidence="1" id="KW-0489">Methyltransferase</keyword>
<organism evidence="4 5">
    <name type="scientific">Dethiosulfatarculus sandiegensis</name>
    <dbReference type="NCBI Taxonomy" id="1429043"/>
    <lineage>
        <taxon>Bacteria</taxon>
        <taxon>Pseudomonadati</taxon>
        <taxon>Thermodesulfobacteriota</taxon>
        <taxon>Desulfarculia</taxon>
        <taxon>Desulfarculales</taxon>
        <taxon>Desulfarculaceae</taxon>
        <taxon>Dethiosulfatarculus</taxon>
    </lineage>
</organism>
<protein>
    <recommendedName>
        <fullName evidence="6">Methyltransferase</fullName>
    </recommendedName>
</protein>
<dbReference type="PANTHER" id="PTHR43542:SF1">
    <property type="entry name" value="METHYLTRANSFERASE"/>
    <property type="match status" value="1"/>
</dbReference>
<dbReference type="OrthoDB" id="9803017at2"/>
<dbReference type="NCBIfam" id="TIGR00095">
    <property type="entry name" value="16S rRNA (guanine(966)-N(2))-methyltransferase RsmD"/>
    <property type="match status" value="1"/>
</dbReference>
<dbReference type="Proteomes" id="UP000032233">
    <property type="component" value="Unassembled WGS sequence"/>
</dbReference>
<keyword evidence="2" id="KW-0808">Transferase</keyword>
<dbReference type="Pfam" id="PF03602">
    <property type="entry name" value="Cons_hypoth95"/>
    <property type="match status" value="1"/>
</dbReference>
<dbReference type="PIRSF" id="PIRSF004553">
    <property type="entry name" value="CHP00095"/>
    <property type="match status" value="1"/>
</dbReference>
<dbReference type="PANTHER" id="PTHR43542">
    <property type="entry name" value="METHYLTRANSFERASE"/>
    <property type="match status" value="1"/>
</dbReference>
<dbReference type="FunCoup" id="A0A0D2GB26">
    <property type="interactions" value="364"/>
</dbReference>
<evidence type="ECO:0000256" key="1">
    <source>
        <dbReference type="ARBA" id="ARBA00022603"/>
    </source>
</evidence>
<dbReference type="GO" id="GO:0008168">
    <property type="term" value="F:methyltransferase activity"/>
    <property type="evidence" value="ECO:0007669"/>
    <property type="project" value="UniProtKB-KW"/>
</dbReference>
<dbReference type="InterPro" id="IPR029063">
    <property type="entry name" value="SAM-dependent_MTases_sf"/>
</dbReference>
<reference evidence="4 5" key="1">
    <citation type="submission" date="2013-11" db="EMBL/GenBank/DDBJ databases">
        <title>Metagenomic analysis of a methanogenic consortium involved in long chain n-alkane degradation.</title>
        <authorList>
            <person name="Davidova I.A."/>
            <person name="Callaghan A.V."/>
            <person name="Wawrik B."/>
            <person name="Pruitt S."/>
            <person name="Marks C."/>
            <person name="Duncan K.E."/>
            <person name="Suflita J.M."/>
        </authorList>
    </citation>
    <scope>NUCLEOTIDE SEQUENCE [LARGE SCALE GENOMIC DNA]</scope>
    <source>
        <strain evidence="4 5">SPR</strain>
    </source>
</reference>
<dbReference type="Gene3D" id="3.40.50.150">
    <property type="entry name" value="Vaccinia Virus protein VP39"/>
    <property type="match status" value="1"/>
</dbReference>
<evidence type="ECO:0000313" key="5">
    <source>
        <dbReference type="Proteomes" id="UP000032233"/>
    </source>
</evidence>
<evidence type="ECO:0000256" key="3">
    <source>
        <dbReference type="SAM" id="MobiDB-lite"/>
    </source>
</evidence>
<dbReference type="GO" id="GO:0003676">
    <property type="term" value="F:nucleic acid binding"/>
    <property type="evidence" value="ECO:0007669"/>
    <property type="project" value="InterPro"/>
</dbReference>
<dbReference type="PROSITE" id="PS00092">
    <property type="entry name" value="N6_MTASE"/>
    <property type="match status" value="1"/>
</dbReference>
<gene>
    <name evidence="4" type="ORF">X474_21285</name>
</gene>
<name>A0A0D2GB26_9BACT</name>
<dbReference type="InParanoid" id="A0A0D2GB26"/>
<evidence type="ECO:0008006" key="6">
    <source>
        <dbReference type="Google" id="ProtNLM"/>
    </source>
</evidence>
<dbReference type="STRING" id="1429043.X474_21285"/>
<dbReference type="InterPro" id="IPR002052">
    <property type="entry name" value="DNA_methylase_N6_adenine_CS"/>
</dbReference>
<dbReference type="CDD" id="cd02440">
    <property type="entry name" value="AdoMet_MTases"/>
    <property type="match status" value="1"/>
</dbReference>
<sequence length="190" mass="20677">MRITGGALRSRRLKAPAGRETRPTADRVKESIFSILGPVVVEARVLDLFAGSGALGLEALSRGALECTFVEKAQKAAGVVSANIRDLGLDKKCRIMVMDALAPRGRLESLKPFDLIFCDPPYNKGLASATPALVWDEGLLAPGGWLVIEHSPQENIAQTGELECLDQRKYGQTMLSFFRNQKKVEGPNKK</sequence>
<evidence type="ECO:0000256" key="2">
    <source>
        <dbReference type="ARBA" id="ARBA00022679"/>
    </source>
</evidence>
<proteinExistence type="predicted"/>
<dbReference type="RefSeq" id="WP_044351196.1">
    <property type="nucleotide sequence ID" value="NZ_AZAC01000035.1"/>
</dbReference>
<dbReference type="AlphaFoldDB" id="A0A0D2GB26"/>
<feature type="region of interest" description="Disordered" evidence="3">
    <location>
        <begin position="1"/>
        <end position="22"/>
    </location>
</feature>
<dbReference type="PATRIC" id="fig|1429043.3.peg.4512"/>
<dbReference type="EMBL" id="AZAC01000035">
    <property type="protein sequence ID" value="KIX12037.1"/>
    <property type="molecule type" value="Genomic_DNA"/>
</dbReference>
<comment type="caution">
    <text evidence="4">The sequence shown here is derived from an EMBL/GenBank/DDBJ whole genome shotgun (WGS) entry which is preliminary data.</text>
</comment>
<keyword evidence="5" id="KW-1185">Reference proteome</keyword>